<comment type="caution">
    <text evidence="1">The sequence shown here is derived from an EMBL/GenBank/DDBJ whole genome shotgun (WGS) entry which is preliminary data.</text>
</comment>
<dbReference type="AlphaFoldDB" id="A0AAV4T7D5"/>
<name>A0AAV4T7D5_9ARAC</name>
<accession>A0AAV4T7D5</accession>
<sequence>MYNTACDGDDMIFAKCIIMIGDLLHDKDYFYSIYRDVICKLDLYIDFPTQDVIPLFGLRVMKSLYIVAALSRNMLDITGITKLAIFSFILSQSFKTNRIEVIVH</sequence>
<reference evidence="1 2" key="1">
    <citation type="submission" date="2021-06" db="EMBL/GenBank/DDBJ databases">
        <title>Caerostris darwini draft genome.</title>
        <authorList>
            <person name="Kono N."/>
            <person name="Arakawa K."/>
        </authorList>
    </citation>
    <scope>NUCLEOTIDE SEQUENCE [LARGE SCALE GENOMIC DNA]</scope>
</reference>
<dbReference type="EMBL" id="BPLQ01008847">
    <property type="protein sequence ID" value="GIY39843.1"/>
    <property type="molecule type" value="Genomic_DNA"/>
</dbReference>
<protein>
    <submittedName>
        <fullName evidence="1">Uncharacterized protein</fullName>
    </submittedName>
</protein>
<gene>
    <name evidence="1" type="ORF">CDAR_526521</name>
</gene>
<keyword evidence="2" id="KW-1185">Reference proteome</keyword>
<organism evidence="1 2">
    <name type="scientific">Caerostris darwini</name>
    <dbReference type="NCBI Taxonomy" id="1538125"/>
    <lineage>
        <taxon>Eukaryota</taxon>
        <taxon>Metazoa</taxon>
        <taxon>Ecdysozoa</taxon>
        <taxon>Arthropoda</taxon>
        <taxon>Chelicerata</taxon>
        <taxon>Arachnida</taxon>
        <taxon>Araneae</taxon>
        <taxon>Araneomorphae</taxon>
        <taxon>Entelegynae</taxon>
        <taxon>Araneoidea</taxon>
        <taxon>Araneidae</taxon>
        <taxon>Caerostris</taxon>
    </lineage>
</organism>
<dbReference type="Proteomes" id="UP001054837">
    <property type="component" value="Unassembled WGS sequence"/>
</dbReference>
<evidence type="ECO:0000313" key="2">
    <source>
        <dbReference type="Proteomes" id="UP001054837"/>
    </source>
</evidence>
<evidence type="ECO:0000313" key="1">
    <source>
        <dbReference type="EMBL" id="GIY39843.1"/>
    </source>
</evidence>
<proteinExistence type="predicted"/>